<evidence type="ECO:0000313" key="1">
    <source>
        <dbReference type="EMBL" id="JAH87861.1"/>
    </source>
</evidence>
<reference evidence="1" key="1">
    <citation type="submission" date="2014-11" db="EMBL/GenBank/DDBJ databases">
        <authorList>
            <person name="Amaro Gonzalez C."/>
        </authorList>
    </citation>
    <scope>NUCLEOTIDE SEQUENCE</scope>
</reference>
<protein>
    <submittedName>
        <fullName evidence="1">Uncharacterized protein</fullName>
    </submittedName>
</protein>
<reference evidence="1" key="2">
    <citation type="journal article" date="2015" name="Fish Shellfish Immunol.">
        <title>Early steps in the European eel (Anguilla anguilla)-Vibrio vulnificus interaction in the gills: Role of the RtxA13 toxin.</title>
        <authorList>
            <person name="Callol A."/>
            <person name="Pajuelo D."/>
            <person name="Ebbesson L."/>
            <person name="Teles M."/>
            <person name="MacKenzie S."/>
            <person name="Amaro C."/>
        </authorList>
    </citation>
    <scope>NUCLEOTIDE SEQUENCE</scope>
</reference>
<proteinExistence type="predicted"/>
<sequence length="22" mass="2677">MCDKRIIQPLCSNWYKIVTHLD</sequence>
<organism evidence="1">
    <name type="scientific">Anguilla anguilla</name>
    <name type="common">European freshwater eel</name>
    <name type="synonym">Muraena anguilla</name>
    <dbReference type="NCBI Taxonomy" id="7936"/>
    <lineage>
        <taxon>Eukaryota</taxon>
        <taxon>Metazoa</taxon>
        <taxon>Chordata</taxon>
        <taxon>Craniata</taxon>
        <taxon>Vertebrata</taxon>
        <taxon>Euteleostomi</taxon>
        <taxon>Actinopterygii</taxon>
        <taxon>Neopterygii</taxon>
        <taxon>Teleostei</taxon>
        <taxon>Anguilliformes</taxon>
        <taxon>Anguillidae</taxon>
        <taxon>Anguilla</taxon>
    </lineage>
</organism>
<accession>A0A0E9WC48</accession>
<name>A0A0E9WC48_ANGAN</name>
<dbReference type="EMBL" id="GBXM01020716">
    <property type="protein sequence ID" value="JAH87861.1"/>
    <property type="molecule type" value="Transcribed_RNA"/>
</dbReference>
<dbReference type="AlphaFoldDB" id="A0A0E9WC48"/>